<accession>A0A2R4XI34</accession>
<organism evidence="2 3">
    <name type="scientific">Orrella marina</name>
    <dbReference type="NCBI Taxonomy" id="2163011"/>
    <lineage>
        <taxon>Bacteria</taxon>
        <taxon>Pseudomonadati</taxon>
        <taxon>Pseudomonadota</taxon>
        <taxon>Betaproteobacteria</taxon>
        <taxon>Burkholderiales</taxon>
        <taxon>Alcaligenaceae</taxon>
        <taxon>Orrella</taxon>
    </lineage>
</organism>
<evidence type="ECO:0000313" key="2">
    <source>
        <dbReference type="EMBL" id="AWB33487.1"/>
    </source>
</evidence>
<dbReference type="EMBL" id="CP028901">
    <property type="protein sequence ID" value="AWB33487.1"/>
    <property type="molecule type" value="Genomic_DNA"/>
</dbReference>
<feature type="transmembrane region" description="Helical" evidence="1">
    <location>
        <begin position="56"/>
        <end position="76"/>
    </location>
</feature>
<proteinExistence type="predicted"/>
<dbReference type="KEGG" id="boz:DBV39_06945"/>
<evidence type="ECO:0008006" key="4">
    <source>
        <dbReference type="Google" id="ProtNLM"/>
    </source>
</evidence>
<feature type="transmembrane region" description="Helical" evidence="1">
    <location>
        <begin position="195"/>
        <end position="219"/>
    </location>
</feature>
<feature type="transmembrane region" description="Helical" evidence="1">
    <location>
        <begin position="169"/>
        <end position="189"/>
    </location>
</feature>
<keyword evidence="1" id="KW-0812">Transmembrane</keyword>
<evidence type="ECO:0000313" key="3">
    <source>
        <dbReference type="Proteomes" id="UP000244571"/>
    </source>
</evidence>
<dbReference type="InterPro" id="IPR005325">
    <property type="entry name" value="DUF308_memb"/>
</dbReference>
<dbReference type="AlphaFoldDB" id="A0A2R4XI34"/>
<protein>
    <recommendedName>
        <fullName evidence="4">HdeD family acid-resistance protein</fullName>
    </recommendedName>
</protein>
<keyword evidence="1" id="KW-1133">Transmembrane helix</keyword>
<keyword evidence="3" id="KW-1185">Reference proteome</keyword>
<dbReference type="Pfam" id="PF03729">
    <property type="entry name" value="DUF308"/>
    <property type="match status" value="1"/>
</dbReference>
<dbReference type="Proteomes" id="UP000244571">
    <property type="component" value="Chromosome"/>
</dbReference>
<feature type="transmembrane region" description="Helical" evidence="1">
    <location>
        <begin position="82"/>
        <end position="100"/>
    </location>
</feature>
<name>A0A2R4XI34_9BURK</name>
<dbReference type="GO" id="GO:0005886">
    <property type="term" value="C:plasma membrane"/>
    <property type="evidence" value="ECO:0007669"/>
    <property type="project" value="TreeGrafter"/>
</dbReference>
<reference evidence="2 3" key="1">
    <citation type="submission" date="2018-04" db="EMBL/GenBank/DDBJ databases">
        <title>Bordetella sp. HZ20 isolated from seawater.</title>
        <authorList>
            <person name="Sun C."/>
        </authorList>
    </citation>
    <scope>NUCLEOTIDE SEQUENCE [LARGE SCALE GENOMIC DNA]</scope>
    <source>
        <strain evidence="2 3">HZ20</strain>
    </source>
</reference>
<dbReference type="PANTHER" id="PTHR34989">
    <property type="entry name" value="PROTEIN HDED"/>
    <property type="match status" value="1"/>
</dbReference>
<feature type="transmembrane region" description="Helical" evidence="1">
    <location>
        <begin position="137"/>
        <end position="157"/>
    </location>
</feature>
<dbReference type="PANTHER" id="PTHR34989:SF1">
    <property type="entry name" value="PROTEIN HDED"/>
    <property type="match status" value="1"/>
</dbReference>
<feature type="transmembrane region" description="Helical" evidence="1">
    <location>
        <begin position="112"/>
        <end position="131"/>
    </location>
</feature>
<gene>
    <name evidence="2" type="ORF">DBV39_06945</name>
</gene>
<sequence length="225" mass="24075">MRGQVFNRVASRLRPFHPSHNTLSAGASPEHLMNNDPFSNLNESQKRLFKQASQHASKLVVIGILLVVCGTIGLLAEVAFSFASITILSIVAIIGGVLMGMHAFQAGVWKTFLIQSLFAALYIGLGIFIWVAPVAALQGLTIWLAALFLVTGVMRLISAFQNWSLGNGMWSAISGGLSIVLGILILNNWPEASLWVPGMLLAIELLLQGWALIALGSALKRSGSA</sequence>
<keyword evidence="1" id="KW-0472">Membrane</keyword>
<dbReference type="InterPro" id="IPR052712">
    <property type="entry name" value="Acid_resist_chaperone_HdeD"/>
</dbReference>
<evidence type="ECO:0000256" key="1">
    <source>
        <dbReference type="SAM" id="Phobius"/>
    </source>
</evidence>